<protein>
    <submittedName>
        <fullName evidence="6">Cyclopropane-fatty-acyl-phospholipid synthase family protein</fullName>
    </submittedName>
</protein>
<keyword evidence="2" id="KW-0489">Methyltransferase</keyword>
<dbReference type="InterPro" id="IPR050723">
    <property type="entry name" value="CFA/CMAS"/>
</dbReference>
<keyword evidence="7" id="KW-1185">Reference proteome</keyword>
<name>A0ABS6QAY1_9PSED</name>
<keyword evidence="5" id="KW-0443">Lipid metabolism</keyword>
<evidence type="ECO:0000313" key="7">
    <source>
        <dbReference type="Proteomes" id="UP000609530"/>
    </source>
</evidence>
<evidence type="ECO:0000256" key="2">
    <source>
        <dbReference type="ARBA" id="ARBA00022603"/>
    </source>
</evidence>
<dbReference type="InterPro" id="IPR003333">
    <property type="entry name" value="CMAS"/>
</dbReference>
<dbReference type="Pfam" id="PF02353">
    <property type="entry name" value="CMAS"/>
    <property type="match status" value="1"/>
</dbReference>
<dbReference type="SUPFAM" id="SSF53335">
    <property type="entry name" value="S-adenosyl-L-methionine-dependent methyltransferases"/>
    <property type="match status" value="1"/>
</dbReference>
<dbReference type="Gene3D" id="3.40.50.150">
    <property type="entry name" value="Vaccinia Virus protein VP39"/>
    <property type="match status" value="1"/>
</dbReference>
<comment type="caution">
    <text evidence="6">The sequence shown here is derived from an EMBL/GenBank/DDBJ whole genome shotgun (WGS) entry which is preliminary data.</text>
</comment>
<comment type="similarity">
    <text evidence="1">Belongs to the CFA/CMAS family.</text>
</comment>
<keyword evidence="3" id="KW-0808">Transferase</keyword>
<dbReference type="InterPro" id="IPR029063">
    <property type="entry name" value="SAM-dependent_MTases_sf"/>
</dbReference>
<organism evidence="6 7">
    <name type="scientific">Pseudomonas oryzicola</name>
    <dbReference type="NCBI Taxonomy" id="485876"/>
    <lineage>
        <taxon>Bacteria</taxon>
        <taxon>Pseudomonadati</taxon>
        <taxon>Pseudomonadota</taxon>
        <taxon>Gammaproteobacteria</taxon>
        <taxon>Pseudomonadales</taxon>
        <taxon>Pseudomonadaceae</taxon>
        <taxon>Pseudomonas</taxon>
    </lineage>
</organism>
<accession>A0ABS6QAY1</accession>
<dbReference type="PIRSF" id="PIRSF003085">
    <property type="entry name" value="CMAS"/>
    <property type="match status" value="1"/>
</dbReference>
<dbReference type="PANTHER" id="PTHR43667:SF2">
    <property type="entry name" value="FATTY ACID C-METHYL TRANSFERASE"/>
    <property type="match status" value="1"/>
</dbReference>
<dbReference type="Proteomes" id="UP000609530">
    <property type="component" value="Unassembled WGS sequence"/>
</dbReference>
<proteinExistence type="inferred from homology"/>
<evidence type="ECO:0000256" key="5">
    <source>
        <dbReference type="ARBA" id="ARBA00023098"/>
    </source>
</evidence>
<dbReference type="EMBL" id="JABWRZ020000001">
    <property type="protein sequence ID" value="MBV4491246.1"/>
    <property type="molecule type" value="Genomic_DNA"/>
</dbReference>
<evidence type="ECO:0000256" key="4">
    <source>
        <dbReference type="ARBA" id="ARBA00022691"/>
    </source>
</evidence>
<dbReference type="CDD" id="cd02440">
    <property type="entry name" value="AdoMet_MTases"/>
    <property type="match status" value="1"/>
</dbReference>
<evidence type="ECO:0000313" key="6">
    <source>
        <dbReference type="EMBL" id="MBV4491246.1"/>
    </source>
</evidence>
<dbReference type="PANTHER" id="PTHR43667">
    <property type="entry name" value="CYCLOPROPANE-FATTY-ACYL-PHOSPHOLIPID SYNTHASE"/>
    <property type="match status" value="1"/>
</dbReference>
<gene>
    <name evidence="6" type="ORF">HU760_011640</name>
</gene>
<keyword evidence="4" id="KW-0949">S-adenosyl-L-methionine</keyword>
<sequence length="415" mass="46912">MHNPSVSVSKSPGLVPWLGSLVLAQLGKLRHGYLRVTHGGQQWCFGSADSPLRAELEMLDDRAWRLIACNGSIGAGEAYIHGYWRSPDLAAVTRLFVANLEVLDAMESGLARLGRPALRLLHWLNRNSRRGARRNILAHYDLGNALFEQLLDPTMMYSAAMFEHDGQSLEQAQLNKLEHICQKLRLHPGDHLIEIGCGWGSLAIHAATQYGCRVTTTTLSEAQYAHTRQRVEALGLAQRVTVLREDYRDLRGTFDKLVSIEMIEAVGHRYLPDYFNQCARLLKPDGLMLLQAITIRDQRYHQARRSVDFIQRYIFPGGALPSLTVLLHNATRHTPLNLVHLQDFGLDYARTLRHWHDNLRQSRSALAALGYDDAFQRLWEFYLCYCQGGFEERAIGVAQLLLAAPKALRAPLPEH</sequence>
<evidence type="ECO:0000256" key="1">
    <source>
        <dbReference type="ARBA" id="ARBA00010815"/>
    </source>
</evidence>
<evidence type="ECO:0000256" key="3">
    <source>
        <dbReference type="ARBA" id="ARBA00022679"/>
    </source>
</evidence>
<reference evidence="6 7" key="1">
    <citation type="journal article" date="2020" name="Microorganisms">
        <title>Reliable Identification of Environmental Pseudomonas Isolates Using the rpoD Gene.</title>
        <authorList>
            <consortium name="The Broad Institute Genome Sequencing Platform"/>
            <person name="Girard L."/>
            <person name="Lood C."/>
            <person name="Rokni-Zadeh H."/>
            <person name="van Noort V."/>
            <person name="Lavigne R."/>
            <person name="De Mot R."/>
        </authorList>
    </citation>
    <scope>NUCLEOTIDE SEQUENCE [LARGE SCALE GENOMIC DNA]</scope>
    <source>
        <strain evidence="6 7">RD9SR1</strain>
    </source>
</reference>
<dbReference type="RefSeq" id="WP_186674408.1">
    <property type="nucleotide sequence ID" value="NZ_JABWRZ020000001.1"/>
</dbReference>